<organism evidence="2 3">
    <name type="scientific">Oceanobacter antarcticus</name>
    <dbReference type="NCBI Taxonomy" id="3133425"/>
    <lineage>
        <taxon>Bacteria</taxon>
        <taxon>Pseudomonadati</taxon>
        <taxon>Pseudomonadota</taxon>
        <taxon>Gammaproteobacteria</taxon>
        <taxon>Oceanospirillales</taxon>
        <taxon>Oceanospirillaceae</taxon>
        <taxon>Oceanobacter</taxon>
    </lineage>
</organism>
<evidence type="ECO:0000313" key="2">
    <source>
        <dbReference type="EMBL" id="MFK4754619.1"/>
    </source>
</evidence>
<sequence>MNKGFLPGSLLLLLLVAGCTDSSLATADTGEGQNSRHAIREVDWIDLLPDDDLAALEDRPALLDSIEEGSDADTMANSLDGQLSSDISMEESARLQRYQAALTSTRTRQELDGARIRIPGFVVPINFDDQQRVTEFFLVPFFGACIHVPPPPPNQIIYAQVDDAFVLESIFDPVWLEGTLHLQENDNGLGQSAYALTVEKREAYYQ</sequence>
<accession>A0ABW8NNQ1</accession>
<dbReference type="InterPro" id="IPR021727">
    <property type="entry name" value="DUF3299"/>
</dbReference>
<keyword evidence="1" id="KW-0732">Signal</keyword>
<feature type="signal peptide" evidence="1">
    <location>
        <begin position="1"/>
        <end position="27"/>
    </location>
</feature>
<name>A0ABW8NNQ1_9GAMM</name>
<evidence type="ECO:0000256" key="1">
    <source>
        <dbReference type="SAM" id="SignalP"/>
    </source>
</evidence>
<gene>
    <name evidence="2" type="ORF">WG929_19635</name>
</gene>
<evidence type="ECO:0000313" key="3">
    <source>
        <dbReference type="Proteomes" id="UP001620597"/>
    </source>
</evidence>
<proteinExistence type="predicted"/>
<keyword evidence="3" id="KW-1185">Reference proteome</keyword>
<comment type="caution">
    <text evidence="2">The sequence shown here is derived from an EMBL/GenBank/DDBJ whole genome shotgun (WGS) entry which is preliminary data.</text>
</comment>
<reference evidence="2 3" key="1">
    <citation type="submission" date="2024-03" db="EMBL/GenBank/DDBJ databases">
        <title>High-quality draft genome sequence of Oceanobacter sp. wDCs-4.</title>
        <authorList>
            <person name="Dong C."/>
        </authorList>
    </citation>
    <scope>NUCLEOTIDE SEQUENCE [LARGE SCALE GENOMIC DNA]</scope>
    <source>
        <strain evidence="3">wDCs-4</strain>
    </source>
</reference>
<dbReference type="Pfam" id="PF11736">
    <property type="entry name" value="DUF3299"/>
    <property type="match status" value="1"/>
</dbReference>
<dbReference type="Proteomes" id="UP001620597">
    <property type="component" value="Unassembled WGS sequence"/>
</dbReference>
<dbReference type="EMBL" id="JBBKTX010000036">
    <property type="protein sequence ID" value="MFK4754619.1"/>
    <property type="molecule type" value="Genomic_DNA"/>
</dbReference>
<dbReference type="RefSeq" id="WP_416207443.1">
    <property type="nucleotide sequence ID" value="NZ_JBBKTX010000036.1"/>
</dbReference>
<dbReference type="Gene3D" id="2.40.50.870">
    <property type="entry name" value="Protein of unknown function (DUF3299)"/>
    <property type="match status" value="1"/>
</dbReference>
<feature type="chain" id="PRO_5046324236" evidence="1">
    <location>
        <begin position="28"/>
        <end position="206"/>
    </location>
</feature>
<protein>
    <submittedName>
        <fullName evidence="2">DUF3299 domain-containing protein</fullName>
    </submittedName>
</protein>
<dbReference type="PROSITE" id="PS51257">
    <property type="entry name" value="PROKAR_LIPOPROTEIN"/>
    <property type="match status" value="1"/>
</dbReference>